<evidence type="ECO:0000259" key="8">
    <source>
        <dbReference type="Pfam" id="PF02687"/>
    </source>
</evidence>
<keyword evidence="3" id="KW-1003">Cell membrane</keyword>
<reference evidence="9 10" key="1">
    <citation type="submission" date="2018-06" db="EMBL/GenBank/DDBJ databases">
        <title>Comparative genomics of Brasilonema spp. strains.</title>
        <authorList>
            <person name="Alvarenga D.O."/>
            <person name="Fiore M.F."/>
            <person name="Varani A.M."/>
        </authorList>
    </citation>
    <scope>NUCLEOTIDE SEQUENCE [LARGE SCALE GENOMIC DNA]</scope>
    <source>
        <strain evidence="9 10">SPC951</strain>
    </source>
</reference>
<dbReference type="InterPro" id="IPR003838">
    <property type="entry name" value="ABC3_permease_C"/>
</dbReference>
<evidence type="ECO:0000256" key="1">
    <source>
        <dbReference type="ARBA" id="ARBA00004651"/>
    </source>
</evidence>
<evidence type="ECO:0000256" key="3">
    <source>
        <dbReference type="ARBA" id="ARBA00022475"/>
    </source>
</evidence>
<dbReference type="Proteomes" id="UP000718564">
    <property type="component" value="Unassembled WGS sequence"/>
</dbReference>
<keyword evidence="5 7" id="KW-1133">Transmembrane helix</keyword>
<feature type="transmembrane region" description="Helical" evidence="7">
    <location>
        <begin position="267"/>
        <end position="288"/>
    </location>
</feature>
<evidence type="ECO:0000256" key="7">
    <source>
        <dbReference type="SAM" id="Phobius"/>
    </source>
</evidence>
<name>A0ABX1PF71_9CYAN</name>
<dbReference type="Pfam" id="PF02687">
    <property type="entry name" value="FtsX"/>
    <property type="match status" value="1"/>
</dbReference>
<comment type="subcellular location">
    <subcellularLocation>
        <location evidence="1">Cell membrane</location>
        <topology evidence="1">Multi-pass membrane protein</topology>
    </subcellularLocation>
</comment>
<feature type="transmembrane region" description="Helical" evidence="7">
    <location>
        <begin position="179"/>
        <end position="198"/>
    </location>
</feature>
<feature type="transmembrane region" description="Helical" evidence="7">
    <location>
        <begin position="359"/>
        <end position="377"/>
    </location>
</feature>
<dbReference type="InterPro" id="IPR051125">
    <property type="entry name" value="ABC-4/HrtB_transporter"/>
</dbReference>
<sequence>MFRKLFCKTPLAWLQVRREKTRLAVALAGIAFADVLMFVQLGLNDALYDSAANFHNTLRGDLFLINPQSEAVQSFKSFPRERLYQAAGFEGVKSINSLYVGSAQWRNPQNHQSERTVLTLGINPAKPAFTLPEVNQQIDKLKPLNRVLYDRAGRPEFGDIPALFQQSSPLLIQVKNKQIWVTGLFTLGVSFGTNGTMITSDSTFIRLFTERKPEQIDVGLISLKPGVNLKQVQAQIRATLPNDVLVLTREEFANREKKYWSSSTPTGFIFGLGTIIGFVVGIVIVYQILYSDVSEHLPEYATLKAMGYSNTFLVSILIQESLILAIMGFIPGFVLSSGLYLIAGTATLLPIGMTPSRTALVLFLTVIMCVVSGGIAMRKLQSADPADIF</sequence>
<evidence type="ECO:0000256" key="6">
    <source>
        <dbReference type="ARBA" id="ARBA00023136"/>
    </source>
</evidence>
<evidence type="ECO:0000256" key="4">
    <source>
        <dbReference type="ARBA" id="ARBA00022692"/>
    </source>
</evidence>
<keyword evidence="10" id="KW-1185">Reference proteome</keyword>
<evidence type="ECO:0000256" key="2">
    <source>
        <dbReference type="ARBA" id="ARBA00022448"/>
    </source>
</evidence>
<keyword evidence="4 7" id="KW-0812">Transmembrane</keyword>
<feature type="domain" description="ABC3 transporter permease C-terminal" evidence="8">
    <location>
        <begin position="275"/>
        <end position="381"/>
    </location>
</feature>
<feature type="transmembrane region" description="Helical" evidence="7">
    <location>
        <begin position="333"/>
        <end position="353"/>
    </location>
</feature>
<dbReference type="EMBL" id="QMEB01000256">
    <property type="protein sequence ID" value="NMG22417.1"/>
    <property type="molecule type" value="Genomic_DNA"/>
</dbReference>
<organism evidence="9 10">
    <name type="scientific">Brasilonema bromeliae SPC951</name>
    <dbReference type="NCBI Taxonomy" id="385972"/>
    <lineage>
        <taxon>Bacteria</taxon>
        <taxon>Bacillati</taxon>
        <taxon>Cyanobacteriota</taxon>
        <taxon>Cyanophyceae</taxon>
        <taxon>Nostocales</taxon>
        <taxon>Scytonemataceae</taxon>
        <taxon>Brasilonema</taxon>
        <taxon>Bromeliae group (in: Brasilonema)</taxon>
    </lineage>
</organism>
<comment type="caution">
    <text evidence="9">The sequence shown here is derived from an EMBL/GenBank/DDBJ whole genome shotgun (WGS) entry which is preliminary data.</text>
</comment>
<protein>
    <submittedName>
        <fullName evidence="9">ABC transporter</fullName>
    </submittedName>
</protein>
<dbReference type="PANTHER" id="PTHR43738:SF1">
    <property type="entry name" value="HEMIN TRANSPORT SYSTEM PERMEASE PROTEIN HRTB-RELATED"/>
    <property type="match status" value="1"/>
</dbReference>
<dbReference type="PANTHER" id="PTHR43738">
    <property type="entry name" value="ABC TRANSPORTER, MEMBRANE PROTEIN"/>
    <property type="match status" value="1"/>
</dbReference>
<dbReference type="InterPro" id="IPR005891">
    <property type="entry name" value="DevC"/>
</dbReference>
<evidence type="ECO:0000313" key="9">
    <source>
        <dbReference type="EMBL" id="NMG22417.1"/>
    </source>
</evidence>
<keyword evidence="2" id="KW-0813">Transport</keyword>
<accession>A0ABX1PF71</accession>
<proteinExistence type="predicted"/>
<evidence type="ECO:0000256" key="5">
    <source>
        <dbReference type="ARBA" id="ARBA00022989"/>
    </source>
</evidence>
<keyword evidence="6 7" id="KW-0472">Membrane</keyword>
<dbReference type="PIRSF" id="PIRSF031773">
    <property type="entry name" value="DevC"/>
    <property type="match status" value="1"/>
</dbReference>
<gene>
    <name evidence="9" type="ORF">DP116_24395</name>
</gene>
<evidence type="ECO:0000313" key="10">
    <source>
        <dbReference type="Proteomes" id="UP000718564"/>
    </source>
</evidence>
<feature type="transmembrane region" description="Helical" evidence="7">
    <location>
        <begin position="21"/>
        <end position="43"/>
    </location>
</feature>
<dbReference type="RefSeq" id="WP_169157613.1">
    <property type="nucleotide sequence ID" value="NZ_CAWPJE010000257.1"/>
</dbReference>
<dbReference type="NCBIfam" id="TIGR01185">
    <property type="entry name" value="devC"/>
    <property type="match status" value="1"/>
</dbReference>